<dbReference type="InterPro" id="IPR006954">
    <property type="entry name" value="Mlt-10-like"/>
</dbReference>
<dbReference type="OrthoDB" id="5917548at2759"/>
<keyword evidence="2" id="KW-1133">Transmembrane helix</keyword>
<evidence type="ECO:0000256" key="1">
    <source>
        <dbReference type="SAM" id="Coils"/>
    </source>
</evidence>
<comment type="caution">
    <text evidence="3">The sequence shown here is derived from an EMBL/GenBank/DDBJ whole genome shotgun (WGS) entry which is preliminary data.</text>
</comment>
<feature type="coiled-coil region" evidence="1">
    <location>
        <begin position="240"/>
        <end position="267"/>
    </location>
</feature>
<accession>A0A9P1MW60</accession>
<dbReference type="PANTHER" id="PTHR21523:SF12">
    <property type="entry name" value="MLT-TEN (MLT-10) RELATED"/>
    <property type="match status" value="1"/>
</dbReference>
<dbReference type="PANTHER" id="PTHR21523">
    <property type="match status" value="1"/>
</dbReference>
<feature type="transmembrane region" description="Helical" evidence="2">
    <location>
        <begin position="625"/>
        <end position="647"/>
    </location>
</feature>
<dbReference type="Proteomes" id="UP001152747">
    <property type="component" value="Unassembled WGS sequence"/>
</dbReference>
<evidence type="ECO:0000313" key="3">
    <source>
        <dbReference type="EMBL" id="CAI5441083.1"/>
    </source>
</evidence>
<evidence type="ECO:0000313" key="4">
    <source>
        <dbReference type="Proteomes" id="UP001152747"/>
    </source>
</evidence>
<dbReference type="EMBL" id="CANHGI010000002">
    <property type="protein sequence ID" value="CAI5441083.1"/>
    <property type="molecule type" value="Genomic_DNA"/>
</dbReference>
<reference evidence="3" key="1">
    <citation type="submission" date="2022-11" db="EMBL/GenBank/DDBJ databases">
        <authorList>
            <person name="Kikuchi T."/>
        </authorList>
    </citation>
    <scope>NUCLEOTIDE SEQUENCE</scope>
    <source>
        <strain evidence="3">PS1010</strain>
    </source>
</reference>
<protein>
    <submittedName>
        <fullName evidence="3">Uncharacterized protein</fullName>
    </submittedName>
</protein>
<name>A0A9P1MW60_9PELO</name>
<dbReference type="AlphaFoldDB" id="A0A9P1MW60"/>
<gene>
    <name evidence="3" type="ORF">CAMP_LOCUS3720</name>
</gene>
<keyword evidence="2" id="KW-0472">Membrane</keyword>
<sequence>MKLFDCGFGDLSGSLNEAPQNCSIVSKPQKCSHQPTYQVSRIERIEPPHHIYIYFNQRKSAINITEYGLTPEEIKKSPHYKNNAYHVEMSTESGQELLEHWANQGFSAVIAAIAMRRLPLVEEYQKLSHEKCASQAETLPEHSRCLLELERDAHHTRLVHRKRFFGKAARQKLFGESKAPAEEQEKDWIGSFRFARSKRSIEVHNKKSYTLQSENDITPFGILTKHLTNSVLSLKKKTTIGKWQDTVERIAEKAKELKEQKKFERMLKKRMDVYNKAAKNMNHVENKKLLAKDDSLREMEKYIDNEEIRELLHDKSEKMTDQDKAMMIPMNLIRQAAKIGMTIGGYNTTDFDRKIVRIISPKIMSVIPKDQEAQNNEIDLLSPSLFALHEDGTDAEQKVSLNNLLGALTNSKDSQKFLDFIVEATGVNEAVDRVEQKMSEYRRLRDDAVGRGPDGQPLHFTKQNVTKDFPVQAKHIEVLEKLDKTYTVEQLREMNRTGYTILNHEQLDLVYGKQSPHADLRFLKRVKNMSRSEIDLEIMRTIQDIAKEKVKFEARKKDIVLSPVTFSVFVRDPVSVSQPTILSPVMLSALIESPAIYGVMVMSPWLMVPVIISPRLFSPVVLNPFLMVPIIISPLAFNPFIMCPGAMNPFVLSPLVLSPFIMSPQVFTPLILSPFCLGPIILNPLAASPLVLSPFVLSPTILSPQYVTAVVLSPYALSPAWGSDGAMVTVFASPSWLS</sequence>
<keyword evidence="4" id="KW-1185">Reference proteome</keyword>
<keyword evidence="2" id="KW-0812">Transmembrane</keyword>
<evidence type="ECO:0000256" key="2">
    <source>
        <dbReference type="SAM" id="Phobius"/>
    </source>
</evidence>
<dbReference type="Pfam" id="PF04870">
    <property type="entry name" value="Moulting_cycle"/>
    <property type="match status" value="1"/>
</dbReference>
<proteinExistence type="predicted"/>
<feature type="transmembrane region" description="Helical" evidence="2">
    <location>
        <begin position="667"/>
        <end position="692"/>
    </location>
</feature>
<keyword evidence="1" id="KW-0175">Coiled coil</keyword>
<organism evidence="3 4">
    <name type="scientific">Caenorhabditis angaria</name>
    <dbReference type="NCBI Taxonomy" id="860376"/>
    <lineage>
        <taxon>Eukaryota</taxon>
        <taxon>Metazoa</taxon>
        <taxon>Ecdysozoa</taxon>
        <taxon>Nematoda</taxon>
        <taxon>Chromadorea</taxon>
        <taxon>Rhabditida</taxon>
        <taxon>Rhabditina</taxon>
        <taxon>Rhabditomorpha</taxon>
        <taxon>Rhabditoidea</taxon>
        <taxon>Rhabditidae</taxon>
        <taxon>Peloderinae</taxon>
        <taxon>Caenorhabditis</taxon>
    </lineage>
</organism>
<feature type="transmembrane region" description="Helical" evidence="2">
    <location>
        <begin position="595"/>
        <end position="613"/>
    </location>
</feature>